<sequence>MSSKTKTTDSERGSEAARRQYIIDNEILATSTRWGRILRVSGVIICSLLVLSGVVSYIMRTGDLPNPRDTSRLVRRARWTLAEGIGLAGFIIGCAHFAVPYWVAAICVAASGGVCVPVAGGVLATASVIAAAVVVGKSSGSATKRGLEHVVTAMGYTSSFTAHPLIGQVLTNGTSDFSVTVDYVGSITPLTVKRGENINYTFVGFTSPLGKHMSLSSELEIDDLIEEIKIAVPGIPNGVPHINGTGLGKRSQEFPVNWHSMSYDQSYADLAQNWINDEGGNGNFDSLSEEKLQSFLSQNRDWKYCFAAEDFKLGEPIDYDHIPGDGGGTGSAFKSELYFNTYGGIDSYCNDEHVGAENSGDGR</sequence>
<evidence type="ECO:0000313" key="3">
    <source>
        <dbReference type="Proteomes" id="UP000750334"/>
    </source>
</evidence>
<protein>
    <submittedName>
        <fullName evidence="2">Uncharacterized protein</fullName>
    </submittedName>
</protein>
<accession>A0A9P6W2C2</accession>
<evidence type="ECO:0000256" key="1">
    <source>
        <dbReference type="SAM" id="Phobius"/>
    </source>
</evidence>
<feature type="transmembrane region" description="Helical" evidence="1">
    <location>
        <begin position="37"/>
        <end position="59"/>
    </location>
</feature>
<comment type="caution">
    <text evidence="2">The sequence shown here is derived from an EMBL/GenBank/DDBJ whole genome shotgun (WGS) entry which is preliminary data.</text>
</comment>
<gene>
    <name evidence="2" type="ORF">C6P45_001278</name>
</gene>
<dbReference type="Pfam" id="PF17276">
    <property type="entry name" value="DUF5341"/>
    <property type="match status" value="1"/>
</dbReference>
<evidence type="ECO:0000313" key="2">
    <source>
        <dbReference type="EMBL" id="KAG0661753.1"/>
    </source>
</evidence>
<dbReference type="OrthoDB" id="4038251at2759"/>
<dbReference type="AlphaFoldDB" id="A0A9P6W2C2"/>
<keyword evidence="1" id="KW-0812">Transmembrane</keyword>
<organism evidence="2 3">
    <name type="scientific">Maudiozyma exigua</name>
    <name type="common">Yeast</name>
    <name type="synonym">Kazachstania exigua</name>
    <dbReference type="NCBI Taxonomy" id="34358"/>
    <lineage>
        <taxon>Eukaryota</taxon>
        <taxon>Fungi</taxon>
        <taxon>Dikarya</taxon>
        <taxon>Ascomycota</taxon>
        <taxon>Saccharomycotina</taxon>
        <taxon>Saccharomycetes</taxon>
        <taxon>Saccharomycetales</taxon>
        <taxon>Saccharomycetaceae</taxon>
        <taxon>Maudiozyma</taxon>
    </lineage>
</organism>
<reference evidence="2 3" key="1">
    <citation type="submission" date="2020-11" db="EMBL/GenBank/DDBJ databases">
        <title>Kefir isolates.</title>
        <authorList>
            <person name="Marcisauskas S."/>
            <person name="Kim Y."/>
            <person name="Blasche S."/>
        </authorList>
    </citation>
    <scope>NUCLEOTIDE SEQUENCE [LARGE SCALE GENOMIC DNA]</scope>
    <source>
        <strain evidence="2 3">OG2</strain>
    </source>
</reference>
<dbReference type="Proteomes" id="UP000750334">
    <property type="component" value="Unassembled WGS sequence"/>
</dbReference>
<keyword evidence="1" id="KW-1133">Transmembrane helix</keyword>
<feature type="transmembrane region" description="Helical" evidence="1">
    <location>
        <begin position="80"/>
        <end position="103"/>
    </location>
</feature>
<keyword evidence="3" id="KW-1185">Reference proteome</keyword>
<dbReference type="InterPro" id="IPR035237">
    <property type="entry name" value="DUF5341"/>
</dbReference>
<feature type="transmembrane region" description="Helical" evidence="1">
    <location>
        <begin position="109"/>
        <end position="135"/>
    </location>
</feature>
<keyword evidence="1" id="KW-0472">Membrane</keyword>
<dbReference type="EMBL" id="PUHR01000156">
    <property type="protein sequence ID" value="KAG0661753.1"/>
    <property type="molecule type" value="Genomic_DNA"/>
</dbReference>
<name>A0A9P6W2C2_MAUEX</name>
<proteinExistence type="predicted"/>